<keyword evidence="12" id="KW-1185">Reference proteome</keyword>
<dbReference type="GO" id="GO:0008270">
    <property type="term" value="F:zinc ion binding"/>
    <property type="evidence" value="ECO:0007669"/>
    <property type="project" value="UniProtKB-KW"/>
</dbReference>
<evidence type="ECO:0000256" key="1">
    <source>
        <dbReference type="ARBA" id="ARBA00022723"/>
    </source>
</evidence>
<evidence type="ECO:0000256" key="9">
    <source>
        <dbReference type="SAM" id="MobiDB-lite"/>
    </source>
</evidence>
<dbReference type="PANTHER" id="PTHR24082">
    <property type="entry name" value="NUCLEAR HORMONE RECEPTOR"/>
    <property type="match status" value="1"/>
</dbReference>
<keyword evidence="5" id="KW-0238">DNA-binding</keyword>
<name>A0A813Z5Q9_9BILA</name>
<feature type="region of interest" description="Disordered" evidence="9">
    <location>
        <begin position="148"/>
        <end position="171"/>
    </location>
</feature>
<protein>
    <recommendedName>
        <fullName evidence="13">Zinc finger, C4 type</fullName>
    </recommendedName>
</protein>
<dbReference type="GO" id="GO:0004879">
    <property type="term" value="F:nuclear receptor activity"/>
    <property type="evidence" value="ECO:0007669"/>
    <property type="project" value="TreeGrafter"/>
</dbReference>
<evidence type="ECO:0000256" key="2">
    <source>
        <dbReference type="ARBA" id="ARBA00022771"/>
    </source>
</evidence>
<feature type="compositionally biased region" description="Polar residues" evidence="9">
    <location>
        <begin position="153"/>
        <end position="170"/>
    </location>
</feature>
<dbReference type="GO" id="GO:0030154">
    <property type="term" value="P:cell differentiation"/>
    <property type="evidence" value="ECO:0007669"/>
    <property type="project" value="TreeGrafter"/>
</dbReference>
<dbReference type="PANTHER" id="PTHR24082:SF473">
    <property type="entry name" value="ECDYSONE-INDUCED PROTEIN 75B, ISOFORM B"/>
    <property type="match status" value="1"/>
</dbReference>
<keyword evidence="3" id="KW-0862">Zinc</keyword>
<dbReference type="EMBL" id="CAJOBC010001434">
    <property type="protein sequence ID" value="CAF3678206.1"/>
    <property type="molecule type" value="Genomic_DNA"/>
</dbReference>
<evidence type="ECO:0000256" key="4">
    <source>
        <dbReference type="ARBA" id="ARBA00023015"/>
    </source>
</evidence>
<keyword evidence="6" id="KW-0804">Transcription</keyword>
<proteinExistence type="predicted"/>
<accession>A0A813Z5Q9</accession>
<evidence type="ECO:0000256" key="6">
    <source>
        <dbReference type="ARBA" id="ARBA00023163"/>
    </source>
</evidence>
<evidence type="ECO:0008006" key="13">
    <source>
        <dbReference type="Google" id="ProtNLM"/>
    </source>
</evidence>
<evidence type="ECO:0000256" key="8">
    <source>
        <dbReference type="ARBA" id="ARBA00023242"/>
    </source>
</evidence>
<dbReference type="InterPro" id="IPR050234">
    <property type="entry name" value="Nuclear_hormone_rcpt_NR1"/>
</dbReference>
<evidence type="ECO:0000256" key="7">
    <source>
        <dbReference type="ARBA" id="ARBA00023170"/>
    </source>
</evidence>
<organism evidence="10 12">
    <name type="scientific">Didymodactylos carnosus</name>
    <dbReference type="NCBI Taxonomy" id="1234261"/>
    <lineage>
        <taxon>Eukaryota</taxon>
        <taxon>Metazoa</taxon>
        <taxon>Spiralia</taxon>
        <taxon>Gnathifera</taxon>
        <taxon>Rotifera</taxon>
        <taxon>Eurotatoria</taxon>
        <taxon>Bdelloidea</taxon>
        <taxon>Philodinida</taxon>
        <taxon>Philodinidae</taxon>
        <taxon>Didymodactylos</taxon>
    </lineage>
</organism>
<dbReference type="OrthoDB" id="8832025at2759"/>
<keyword evidence="1" id="KW-0479">Metal-binding</keyword>
<evidence type="ECO:0000256" key="5">
    <source>
        <dbReference type="ARBA" id="ARBA00023125"/>
    </source>
</evidence>
<evidence type="ECO:0000313" key="11">
    <source>
        <dbReference type="EMBL" id="CAF3678206.1"/>
    </source>
</evidence>
<dbReference type="Gene3D" id="3.30.50.10">
    <property type="entry name" value="Erythroid Transcription Factor GATA-1, subunit A"/>
    <property type="match status" value="1"/>
</dbReference>
<evidence type="ECO:0000313" key="12">
    <source>
        <dbReference type="Proteomes" id="UP000663829"/>
    </source>
</evidence>
<dbReference type="GO" id="GO:0000122">
    <property type="term" value="P:negative regulation of transcription by RNA polymerase II"/>
    <property type="evidence" value="ECO:0007669"/>
    <property type="project" value="TreeGrafter"/>
</dbReference>
<dbReference type="Proteomes" id="UP000681722">
    <property type="component" value="Unassembled WGS sequence"/>
</dbReference>
<comment type="caution">
    <text evidence="10">The sequence shown here is derived from an EMBL/GenBank/DDBJ whole genome shotgun (WGS) entry which is preliminary data.</text>
</comment>
<keyword evidence="7" id="KW-0675">Receptor</keyword>
<dbReference type="GO" id="GO:0045944">
    <property type="term" value="P:positive regulation of transcription by RNA polymerase II"/>
    <property type="evidence" value="ECO:0007669"/>
    <property type="project" value="TreeGrafter"/>
</dbReference>
<feature type="region of interest" description="Disordered" evidence="9">
    <location>
        <begin position="10"/>
        <end position="34"/>
    </location>
</feature>
<dbReference type="GO" id="GO:0009755">
    <property type="term" value="P:hormone-mediated signaling pathway"/>
    <property type="evidence" value="ECO:0007669"/>
    <property type="project" value="TreeGrafter"/>
</dbReference>
<evidence type="ECO:0000313" key="10">
    <source>
        <dbReference type="EMBL" id="CAF0894598.1"/>
    </source>
</evidence>
<dbReference type="InterPro" id="IPR013088">
    <property type="entry name" value="Znf_NHR/GATA"/>
</dbReference>
<dbReference type="SUPFAM" id="SSF57716">
    <property type="entry name" value="Glucocorticoid receptor-like (DNA-binding domain)"/>
    <property type="match status" value="1"/>
</dbReference>
<dbReference type="GO" id="GO:0000978">
    <property type="term" value="F:RNA polymerase II cis-regulatory region sequence-specific DNA binding"/>
    <property type="evidence" value="ECO:0007669"/>
    <property type="project" value="TreeGrafter"/>
</dbReference>
<sequence length="279" mass="31957">MQCFAIDYDANSTSQSNHNSDLDNDDNVPETKTRKPKIAFPFGRWCKSCRFQKCIKQGMSVDAVRMGRIPKVLKEKALREQHLRENADNNLQRSVSDENSENYDPSLMEADQEIASTVSEVPAITVVKTTSKASPVENWQLNQSLSNSSSFFHTPSQTHSPAPGHYSTSPKFLKSNFKNRHHFTDSSYESSLEKSPQLKSNIFERDDLAFLPEDFSMDETNPRSDMNAWMNEADQATVRHLSTDALKRIKRISMKILKVNVFQELDEEESTFVRYQTMI</sequence>
<dbReference type="Proteomes" id="UP000663829">
    <property type="component" value="Unassembled WGS sequence"/>
</dbReference>
<evidence type="ECO:0000256" key="3">
    <source>
        <dbReference type="ARBA" id="ARBA00022833"/>
    </source>
</evidence>
<feature type="region of interest" description="Disordered" evidence="9">
    <location>
        <begin position="80"/>
        <end position="103"/>
    </location>
</feature>
<keyword evidence="2" id="KW-0863">Zinc-finger</keyword>
<reference evidence="10" key="1">
    <citation type="submission" date="2021-02" db="EMBL/GenBank/DDBJ databases">
        <authorList>
            <person name="Nowell W R."/>
        </authorList>
    </citation>
    <scope>NUCLEOTIDE SEQUENCE</scope>
</reference>
<dbReference type="AlphaFoldDB" id="A0A813Z5Q9"/>
<dbReference type="EMBL" id="CAJNOQ010001434">
    <property type="protein sequence ID" value="CAF0894598.1"/>
    <property type="molecule type" value="Genomic_DNA"/>
</dbReference>
<keyword evidence="8" id="KW-0539">Nucleus</keyword>
<keyword evidence="4" id="KW-0805">Transcription regulation</keyword>
<gene>
    <name evidence="10" type="ORF">GPM918_LOCUS8306</name>
    <name evidence="11" type="ORF">SRO942_LOCUS8306</name>
</gene>